<reference evidence="2 3" key="1">
    <citation type="journal article" date="2014" name="Genome Biol. Evol.">
        <title>The genome of the myxosporean Thelohanellus kitauei shows adaptations to nutrient acquisition within its fish host.</title>
        <authorList>
            <person name="Yang Y."/>
            <person name="Xiong J."/>
            <person name="Zhou Z."/>
            <person name="Huo F."/>
            <person name="Miao W."/>
            <person name="Ran C."/>
            <person name="Liu Y."/>
            <person name="Zhang J."/>
            <person name="Feng J."/>
            <person name="Wang M."/>
            <person name="Wang M."/>
            <person name="Wang L."/>
            <person name="Yao B."/>
        </authorList>
    </citation>
    <scope>NUCLEOTIDE SEQUENCE [LARGE SCALE GENOMIC DNA]</scope>
    <source>
        <strain evidence="2">Wuqing</strain>
    </source>
</reference>
<sequence length="146" mass="16944">MKNVFDSPEFTCCNVRVILIEKLNDSTSYFTHSCQIIHRNCLRLFMIHINKQGTGIDHITLKMLDPIKDCANNSNHYLRKRLLYVCGITSAATIAFYSIAILMRYLYLKKRNHHQRIIGGMVIKNSERYIVTPMQDNDTSPLGNDY</sequence>
<feature type="transmembrane region" description="Helical" evidence="1">
    <location>
        <begin position="82"/>
        <end position="107"/>
    </location>
</feature>
<evidence type="ECO:0000313" key="2">
    <source>
        <dbReference type="EMBL" id="KII67331.1"/>
    </source>
</evidence>
<organism evidence="2 3">
    <name type="scientific">Thelohanellus kitauei</name>
    <name type="common">Myxosporean</name>
    <dbReference type="NCBI Taxonomy" id="669202"/>
    <lineage>
        <taxon>Eukaryota</taxon>
        <taxon>Metazoa</taxon>
        <taxon>Cnidaria</taxon>
        <taxon>Myxozoa</taxon>
        <taxon>Myxosporea</taxon>
        <taxon>Bivalvulida</taxon>
        <taxon>Platysporina</taxon>
        <taxon>Myxobolidae</taxon>
        <taxon>Thelohanellus</taxon>
    </lineage>
</organism>
<comment type="caution">
    <text evidence="2">The sequence shown here is derived from an EMBL/GenBank/DDBJ whole genome shotgun (WGS) entry which is preliminary data.</text>
</comment>
<evidence type="ECO:0000313" key="3">
    <source>
        <dbReference type="Proteomes" id="UP000031668"/>
    </source>
</evidence>
<keyword evidence="1" id="KW-0472">Membrane</keyword>
<dbReference type="AlphaFoldDB" id="A0A0C2MJJ7"/>
<accession>A0A0C2MJJ7</accession>
<proteinExistence type="predicted"/>
<keyword evidence="3" id="KW-1185">Reference proteome</keyword>
<dbReference type="EMBL" id="JWZT01003235">
    <property type="protein sequence ID" value="KII67331.1"/>
    <property type="molecule type" value="Genomic_DNA"/>
</dbReference>
<name>A0A0C2MJJ7_THEKT</name>
<keyword evidence="1" id="KW-1133">Transmembrane helix</keyword>
<dbReference type="Proteomes" id="UP000031668">
    <property type="component" value="Unassembled WGS sequence"/>
</dbReference>
<protein>
    <submittedName>
        <fullName evidence="2">Uncharacterized protein</fullName>
    </submittedName>
</protein>
<evidence type="ECO:0000256" key="1">
    <source>
        <dbReference type="SAM" id="Phobius"/>
    </source>
</evidence>
<gene>
    <name evidence="2" type="ORF">RF11_15591</name>
</gene>
<keyword evidence="1" id="KW-0812">Transmembrane</keyword>